<protein>
    <submittedName>
        <fullName evidence="3">Uncharacterized protein YigE (DUF2233 family)</fullName>
    </submittedName>
</protein>
<dbReference type="Proteomes" id="UP000295673">
    <property type="component" value="Unassembled WGS sequence"/>
</dbReference>
<dbReference type="OrthoDB" id="5515706at2"/>
<accession>A0A4R1NCC3</accession>
<dbReference type="Pfam" id="PF09992">
    <property type="entry name" value="NAGPA"/>
    <property type="match status" value="1"/>
</dbReference>
<organism evidence="3 4">
    <name type="scientific">Shimia isoporae</name>
    <dbReference type="NCBI Taxonomy" id="647720"/>
    <lineage>
        <taxon>Bacteria</taxon>
        <taxon>Pseudomonadati</taxon>
        <taxon>Pseudomonadota</taxon>
        <taxon>Alphaproteobacteria</taxon>
        <taxon>Rhodobacterales</taxon>
        <taxon>Roseobacteraceae</taxon>
    </lineage>
</organism>
<dbReference type="RefSeq" id="WP_132860622.1">
    <property type="nucleotide sequence ID" value="NZ_SMGR01000002.1"/>
</dbReference>
<sequence>MIRVLLTAALVLLPTLAGAVTCEDAAHEGNRYTLCTVDLETEELRLFLRDTDGAILGQFRDIQRALPDRRFLAFAMNAGMYHSDRRPVGHYVEFGEEEAPLLTGASKGNFGLLPNGVFCINDTRADVIETLKFAKTRPSCEHATQSGPMLVIDGQLHPRFLVDSTSKFIRNGVGTSADGRKAYFVISRNAVTFHEFGLIFRDVLETPNALYFDGKISRLHAPSINRSDPGFLMGPIVGVLETSAN</sequence>
<gene>
    <name evidence="3" type="ORF">BXY66_2605</name>
</gene>
<keyword evidence="1" id="KW-0732">Signal</keyword>
<proteinExistence type="predicted"/>
<comment type="caution">
    <text evidence="3">The sequence shown here is derived from an EMBL/GenBank/DDBJ whole genome shotgun (WGS) entry which is preliminary data.</text>
</comment>
<keyword evidence="4" id="KW-1185">Reference proteome</keyword>
<feature type="domain" description="Phosphodiester glycosidase" evidence="2">
    <location>
        <begin position="74"/>
        <end position="215"/>
    </location>
</feature>
<feature type="signal peptide" evidence="1">
    <location>
        <begin position="1"/>
        <end position="19"/>
    </location>
</feature>
<feature type="chain" id="PRO_5020736642" evidence="1">
    <location>
        <begin position="20"/>
        <end position="245"/>
    </location>
</feature>
<dbReference type="EMBL" id="SMGR01000002">
    <property type="protein sequence ID" value="TCL01293.1"/>
    <property type="molecule type" value="Genomic_DNA"/>
</dbReference>
<dbReference type="InterPro" id="IPR018711">
    <property type="entry name" value="NAGPA"/>
</dbReference>
<name>A0A4R1NCC3_9RHOB</name>
<reference evidence="3 4" key="1">
    <citation type="submission" date="2019-03" db="EMBL/GenBank/DDBJ databases">
        <title>Genomic Encyclopedia of Archaeal and Bacterial Type Strains, Phase II (KMG-II): from individual species to whole genera.</title>
        <authorList>
            <person name="Goeker M."/>
        </authorList>
    </citation>
    <scope>NUCLEOTIDE SEQUENCE [LARGE SCALE GENOMIC DNA]</scope>
    <source>
        <strain evidence="3 4">DSM 26433</strain>
    </source>
</reference>
<dbReference type="AlphaFoldDB" id="A0A4R1NCC3"/>
<evidence type="ECO:0000313" key="3">
    <source>
        <dbReference type="EMBL" id="TCL01293.1"/>
    </source>
</evidence>
<evidence type="ECO:0000256" key="1">
    <source>
        <dbReference type="SAM" id="SignalP"/>
    </source>
</evidence>
<evidence type="ECO:0000259" key="2">
    <source>
        <dbReference type="Pfam" id="PF09992"/>
    </source>
</evidence>
<evidence type="ECO:0000313" key="4">
    <source>
        <dbReference type="Proteomes" id="UP000295673"/>
    </source>
</evidence>